<reference evidence="4 6" key="3">
    <citation type="journal article" date="2014" name="PLoS Genet.">
        <title>Phylogenetically driven sequencing of extremely halophilic archaea reveals strategies for static and dynamic osmo-response.</title>
        <authorList>
            <person name="Becker E.A."/>
            <person name="Seitzer P.M."/>
            <person name="Tritt A."/>
            <person name="Larsen D."/>
            <person name="Krusor M."/>
            <person name="Yao A.I."/>
            <person name="Wu D."/>
            <person name="Madern D."/>
            <person name="Eisen J.A."/>
            <person name="Darling A.E."/>
            <person name="Facciotti M.T."/>
        </authorList>
    </citation>
    <scope>NUCLEOTIDE SEQUENCE [LARGE SCALE GENOMIC DNA]</scope>
    <source>
        <strain evidence="4 6">DSM 15624</strain>
    </source>
</reference>
<dbReference type="PATRIC" id="fig|797303.5.peg.122"/>
<dbReference type="EMBL" id="CP003372">
    <property type="protein sequence ID" value="AGB31372.1"/>
    <property type="molecule type" value="Genomic_DNA"/>
</dbReference>
<dbReference type="Proteomes" id="UP000011593">
    <property type="component" value="Unassembled WGS sequence"/>
</dbReference>
<evidence type="ECO:0000313" key="4">
    <source>
        <dbReference type="EMBL" id="ELY82076.1"/>
    </source>
</evidence>
<feature type="region of interest" description="Disordered" evidence="1">
    <location>
        <begin position="1"/>
        <end position="27"/>
    </location>
</feature>
<evidence type="ECO:0000256" key="2">
    <source>
        <dbReference type="SAM" id="Phobius"/>
    </source>
</evidence>
<dbReference type="Proteomes" id="UP000010843">
    <property type="component" value="Chromosome"/>
</dbReference>
<dbReference type="KEGG" id="npe:Natpe_1470"/>
<reference evidence="5" key="2">
    <citation type="submission" date="2012-02" db="EMBL/GenBank/DDBJ databases">
        <title>Complete sequence of chromosome of Natrinema pellirubrum DSM 15624.</title>
        <authorList>
            <person name="Lucas S."/>
            <person name="Han J."/>
            <person name="Lapidus A."/>
            <person name="Cheng J.-F."/>
            <person name="Goodwin L."/>
            <person name="Pitluck S."/>
            <person name="Peters L."/>
            <person name="Teshima H."/>
            <person name="Detter J.C."/>
            <person name="Han C."/>
            <person name="Tapia R."/>
            <person name="Land M."/>
            <person name="Hauser L."/>
            <person name="Kyrpides N."/>
            <person name="Ivanova N."/>
            <person name="Pagani I."/>
            <person name="Sproer C."/>
            <person name="Anderson I."/>
            <person name="Woyke T."/>
        </authorList>
    </citation>
    <scope>NUCLEOTIDE SEQUENCE [LARGE SCALE GENOMIC DNA]</scope>
    <source>
        <strain evidence="5">DSM 15624 / JCM 10476 / NCIMB 786</strain>
    </source>
</reference>
<keyword evidence="2" id="KW-0472">Membrane</keyword>
<reference evidence="3" key="1">
    <citation type="submission" date="2012-02" db="EMBL/GenBank/DDBJ databases">
        <title>Complete sequence of chromosome of Natrinema pellirubrum DSM 15624.</title>
        <authorList>
            <consortium name="US DOE Joint Genome Institute"/>
            <person name="Lucas S."/>
            <person name="Han J."/>
            <person name="Lapidus A."/>
            <person name="Cheng J.-F."/>
            <person name="Goodwin L."/>
            <person name="Pitluck S."/>
            <person name="Peters L."/>
            <person name="Teshima H."/>
            <person name="Detter J.C."/>
            <person name="Han C."/>
            <person name="Tapia R."/>
            <person name="Land M."/>
            <person name="Hauser L."/>
            <person name="Kyrpides N."/>
            <person name="Ivanova N."/>
            <person name="Pagani I."/>
            <person name="Sproer C."/>
            <person name="Anderson I."/>
            <person name="Woyke T."/>
        </authorList>
    </citation>
    <scope>NUCLEOTIDE SEQUENCE</scope>
    <source>
        <strain evidence="3">DSM 15624</strain>
    </source>
</reference>
<organism evidence="3 5">
    <name type="scientific">Natrinema pellirubrum (strain DSM 15624 / CIP 106293 / JCM 10476 / NCIMB 786 / 157)</name>
    <dbReference type="NCBI Taxonomy" id="797303"/>
    <lineage>
        <taxon>Archaea</taxon>
        <taxon>Methanobacteriati</taxon>
        <taxon>Methanobacteriota</taxon>
        <taxon>Stenosarchaea group</taxon>
        <taxon>Halobacteria</taxon>
        <taxon>Halobacteriales</taxon>
        <taxon>Natrialbaceae</taxon>
        <taxon>Natrinema</taxon>
    </lineage>
</organism>
<feature type="transmembrane region" description="Helical" evidence="2">
    <location>
        <begin position="60"/>
        <end position="78"/>
    </location>
</feature>
<proteinExistence type="predicted"/>
<keyword evidence="2" id="KW-0812">Transmembrane</keyword>
<feature type="transmembrane region" description="Helical" evidence="2">
    <location>
        <begin position="34"/>
        <end position="54"/>
    </location>
</feature>
<sequence length="99" mass="10384">MAADGDDDRSAARDDRIGDRAATGRPPRLGSRVLLTWLELTVVGITGGLLGATIGGPPGFVIYLTTTLLSVGVVFHNVNELIKGWLRATGADEVPEPTD</sequence>
<dbReference type="RefSeq" id="WP_006179423.1">
    <property type="nucleotide sequence ID" value="NC_019962.1"/>
</dbReference>
<evidence type="ECO:0000313" key="6">
    <source>
        <dbReference type="Proteomes" id="UP000011593"/>
    </source>
</evidence>
<evidence type="ECO:0000313" key="5">
    <source>
        <dbReference type="Proteomes" id="UP000010843"/>
    </source>
</evidence>
<dbReference type="GeneID" id="14332211"/>
<accession>L0JLC5</accession>
<dbReference type="eggNOG" id="arCOG11917">
    <property type="taxonomic scope" value="Archaea"/>
</dbReference>
<evidence type="ECO:0000256" key="1">
    <source>
        <dbReference type="SAM" id="MobiDB-lite"/>
    </source>
</evidence>
<dbReference type="HOGENOM" id="CLU_181228_0_0_2"/>
<protein>
    <submittedName>
        <fullName evidence="3">Uncharacterized protein</fullName>
    </submittedName>
</protein>
<keyword evidence="2" id="KW-1133">Transmembrane helix</keyword>
<evidence type="ECO:0000313" key="3">
    <source>
        <dbReference type="EMBL" id="AGB31372.1"/>
    </source>
</evidence>
<dbReference type="STRING" id="797303.Natpe_1470"/>
<keyword evidence="6" id="KW-1185">Reference proteome</keyword>
<dbReference type="AlphaFoldDB" id="L0JLC5"/>
<feature type="compositionally biased region" description="Basic and acidic residues" evidence="1">
    <location>
        <begin position="8"/>
        <end position="19"/>
    </location>
</feature>
<gene>
    <name evidence="3" type="ordered locus">Natpe_1470</name>
    <name evidence="4" type="ORF">C488_00597</name>
</gene>
<name>L0JLC5_NATP1</name>
<dbReference type="OrthoDB" id="177922at2157"/>
<dbReference type="EMBL" id="AOIE01000003">
    <property type="protein sequence ID" value="ELY82076.1"/>
    <property type="molecule type" value="Genomic_DNA"/>
</dbReference>